<evidence type="ECO:0000313" key="2">
    <source>
        <dbReference type="EMBL" id="KAG0262436.1"/>
    </source>
</evidence>
<dbReference type="OrthoDB" id="2418690at2759"/>
<feature type="compositionally biased region" description="Polar residues" evidence="1">
    <location>
        <begin position="210"/>
        <end position="233"/>
    </location>
</feature>
<reference evidence="2" key="1">
    <citation type="journal article" date="2020" name="Fungal Divers.">
        <title>Resolving the Mortierellaceae phylogeny through synthesis of multi-gene phylogenetics and phylogenomics.</title>
        <authorList>
            <person name="Vandepol N."/>
            <person name="Liber J."/>
            <person name="Desiro A."/>
            <person name="Na H."/>
            <person name="Kennedy M."/>
            <person name="Barry K."/>
            <person name="Grigoriev I.V."/>
            <person name="Miller A.N."/>
            <person name="O'Donnell K."/>
            <person name="Stajich J.E."/>
            <person name="Bonito G."/>
        </authorList>
    </citation>
    <scope>NUCLEOTIDE SEQUENCE</scope>
    <source>
        <strain evidence="2">KOD948</strain>
    </source>
</reference>
<protein>
    <submittedName>
        <fullName evidence="2">Uncharacterized protein</fullName>
    </submittedName>
</protein>
<feature type="compositionally biased region" description="Low complexity" evidence="1">
    <location>
        <begin position="147"/>
        <end position="170"/>
    </location>
</feature>
<feature type="compositionally biased region" description="Basic and acidic residues" evidence="1">
    <location>
        <begin position="97"/>
        <end position="111"/>
    </location>
</feature>
<feature type="compositionally biased region" description="Basic and acidic residues" evidence="1">
    <location>
        <begin position="360"/>
        <end position="376"/>
    </location>
</feature>
<dbReference type="EMBL" id="JAAAJA010000097">
    <property type="protein sequence ID" value="KAG0262436.1"/>
    <property type="molecule type" value="Genomic_DNA"/>
</dbReference>
<feature type="compositionally biased region" description="Low complexity" evidence="1">
    <location>
        <begin position="517"/>
        <end position="578"/>
    </location>
</feature>
<evidence type="ECO:0000256" key="1">
    <source>
        <dbReference type="SAM" id="MobiDB-lite"/>
    </source>
</evidence>
<dbReference type="Proteomes" id="UP000726737">
    <property type="component" value="Unassembled WGS sequence"/>
</dbReference>
<feature type="region of interest" description="Disordered" evidence="1">
    <location>
        <begin position="250"/>
        <end position="270"/>
    </location>
</feature>
<feature type="region of interest" description="Disordered" evidence="1">
    <location>
        <begin position="517"/>
        <end position="586"/>
    </location>
</feature>
<feature type="region of interest" description="Disordered" evidence="1">
    <location>
        <begin position="147"/>
        <end position="236"/>
    </location>
</feature>
<comment type="caution">
    <text evidence="2">The sequence shown here is derived from an EMBL/GenBank/DDBJ whole genome shotgun (WGS) entry which is preliminary data.</text>
</comment>
<name>A0A9P6U721_9FUNG</name>
<organism evidence="2 3">
    <name type="scientific">Mortierella polycephala</name>
    <dbReference type="NCBI Taxonomy" id="41804"/>
    <lineage>
        <taxon>Eukaryota</taxon>
        <taxon>Fungi</taxon>
        <taxon>Fungi incertae sedis</taxon>
        <taxon>Mucoromycota</taxon>
        <taxon>Mortierellomycotina</taxon>
        <taxon>Mortierellomycetes</taxon>
        <taxon>Mortierellales</taxon>
        <taxon>Mortierellaceae</taxon>
        <taxon>Mortierella</taxon>
    </lineage>
</organism>
<feature type="region of interest" description="Disordered" evidence="1">
    <location>
        <begin position="1"/>
        <end position="133"/>
    </location>
</feature>
<dbReference type="PANTHER" id="PTHR24330:SF19">
    <property type="entry name" value="MEDIATOR OF RNA POLYMERASE II TRANSCRIPTION SUBUNIT 29"/>
    <property type="match status" value="1"/>
</dbReference>
<feature type="compositionally biased region" description="Polar residues" evidence="1">
    <location>
        <begin position="82"/>
        <end position="92"/>
    </location>
</feature>
<evidence type="ECO:0000313" key="3">
    <source>
        <dbReference type="Proteomes" id="UP000726737"/>
    </source>
</evidence>
<sequence length="586" mass="64798">MLEKLQRQEIRNASDPLDINTARIIASNSPQAKSGSPEVSSGTGAVTSPRDKEKANTSSERPIILSSIVYSKPSRDRESENGRSGSMNTSPITGPIRTEREKGRAVDRFGPYDEPAMKLPKFKKGKPTPPMNMVKERQMGFFKELTTSPTTAAATTVPSSTPPTQVASPTEPITMEYTPTIQVQEGTLLEKAPSSLSPPSAEPTLPSPIEGQTTIPQQSTQLVSGEINENSTMADHDLAAPVTQSVTTTIPTDAQESGMLLKPSSKPKKSVRFNDNELVSIRYIEPRPLPGEEEEFSDDEEFDFGMDQSGMYGHHDYQGAFERGSPAFYMPKVVMDALVRGDLWRVPPLLQLDPTNNPERGSKSVEKDTQEQRELETLSENYLHDSFIPPSPTEPDPEPLTGNSATPVPPKMIALFEPTRDPSAVLLNSLTLLQQIANNNNKAVNTAPAPQPQPQPTAQSSLLAQVSGYIQQHQQQQQQQQQQTQYQVQAASSATPLSSMYNLASLVQQTQYQQPYQQPYQQSSYPQQYQQQYPQQDQSQQQQSIYTAYQQAYQTQQQNQQHSHQQPNVSSSSYGYYYQGNTPGSA</sequence>
<dbReference type="AlphaFoldDB" id="A0A9P6U721"/>
<keyword evidence="3" id="KW-1185">Reference proteome</keyword>
<gene>
    <name evidence="2" type="ORF">BG011_010153</name>
</gene>
<dbReference type="InterPro" id="IPR052145">
    <property type="entry name" value="Mediator/Homeobox_domain"/>
</dbReference>
<dbReference type="PANTHER" id="PTHR24330">
    <property type="entry name" value="HOMEOBOX PROTEIN BARH-LIKE"/>
    <property type="match status" value="1"/>
</dbReference>
<feature type="compositionally biased region" description="Polar residues" evidence="1">
    <location>
        <begin position="26"/>
        <end position="46"/>
    </location>
</feature>
<accession>A0A9P6U721</accession>
<feature type="region of interest" description="Disordered" evidence="1">
    <location>
        <begin position="349"/>
        <end position="410"/>
    </location>
</feature>
<proteinExistence type="predicted"/>
<feature type="compositionally biased region" description="Low complexity" evidence="1">
    <location>
        <begin position="189"/>
        <end position="208"/>
    </location>
</feature>
<feature type="compositionally biased region" description="Basic and acidic residues" evidence="1">
    <location>
        <begin position="1"/>
        <end position="12"/>
    </location>
</feature>